<evidence type="ECO:0000256" key="2">
    <source>
        <dbReference type="ARBA" id="ARBA00023125"/>
    </source>
</evidence>
<feature type="region of interest" description="Disordered" evidence="4">
    <location>
        <begin position="753"/>
        <end position="776"/>
    </location>
</feature>
<dbReference type="HOGENOM" id="CLU_017431_0_0_1"/>
<gene>
    <name evidence="6" type="ORF">CRE_07125</name>
</gene>
<dbReference type="Proteomes" id="UP000008281">
    <property type="component" value="Unassembled WGS sequence"/>
</dbReference>
<accession>E3NPA9</accession>
<dbReference type="EMBL" id="DS269341">
    <property type="protein sequence ID" value="EFP12953.1"/>
    <property type="molecule type" value="Genomic_DNA"/>
</dbReference>
<dbReference type="AlphaFoldDB" id="E3NPA9"/>
<organism evidence="7">
    <name type="scientific">Caenorhabditis remanei</name>
    <name type="common">Caenorhabditis vulgaris</name>
    <dbReference type="NCBI Taxonomy" id="31234"/>
    <lineage>
        <taxon>Eukaryota</taxon>
        <taxon>Metazoa</taxon>
        <taxon>Ecdysozoa</taxon>
        <taxon>Nematoda</taxon>
        <taxon>Chromadorea</taxon>
        <taxon>Rhabditida</taxon>
        <taxon>Rhabditina</taxon>
        <taxon>Rhabditomorpha</taxon>
        <taxon>Rhabditoidea</taxon>
        <taxon>Rhabditidae</taxon>
        <taxon>Peloderinae</taxon>
        <taxon>Caenorhabditis</taxon>
    </lineage>
</organism>
<dbReference type="GO" id="GO:0003677">
    <property type="term" value="F:DNA binding"/>
    <property type="evidence" value="ECO:0007669"/>
    <property type="project" value="UniProtKB-KW"/>
</dbReference>
<dbReference type="SMART" id="SM00421">
    <property type="entry name" value="HTH_LUXR"/>
    <property type="match status" value="1"/>
</dbReference>
<name>E3NPA9_CAERE</name>
<proteinExistence type="predicted"/>
<dbReference type="PANTHER" id="PTHR44688:SF16">
    <property type="entry name" value="DNA-BINDING TRANSCRIPTIONAL ACTIVATOR DEVR_DOSR"/>
    <property type="match status" value="1"/>
</dbReference>
<evidence type="ECO:0000259" key="5">
    <source>
        <dbReference type="PROSITE" id="PS50043"/>
    </source>
</evidence>
<dbReference type="GO" id="GO:0006355">
    <property type="term" value="P:regulation of DNA-templated transcription"/>
    <property type="evidence" value="ECO:0007669"/>
    <property type="project" value="InterPro"/>
</dbReference>
<dbReference type="PANTHER" id="PTHR44688">
    <property type="entry name" value="DNA-BINDING TRANSCRIPTIONAL ACTIVATOR DEVR_DOSR"/>
    <property type="match status" value="1"/>
</dbReference>
<evidence type="ECO:0000313" key="6">
    <source>
        <dbReference type="EMBL" id="EFP12953.1"/>
    </source>
</evidence>
<dbReference type="SUPFAM" id="SSF46894">
    <property type="entry name" value="C-terminal effector domain of the bipartite response regulators"/>
    <property type="match status" value="1"/>
</dbReference>
<dbReference type="InterPro" id="IPR016032">
    <property type="entry name" value="Sig_transdc_resp-reg_C-effctor"/>
</dbReference>
<feature type="compositionally biased region" description="Polar residues" evidence="4">
    <location>
        <begin position="766"/>
        <end position="775"/>
    </location>
</feature>
<dbReference type="InParanoid" id="E3NPA9"/>
<evidence type="ECO:0000256" key="3">
    <source>
        <dbReference type="ARBA" id="ARBA00023163"/>
    </source>
</evidence>
<dbReference type="InterPro" id="IPR000792">
    <property type="entry name" value="Tscrpt_reg_LuxR_C"/>
</dbReference>
<evidence type="ECO:0000256" key="1">
    <source>
        <dbReference type="ARBA" id="ARBA00023015"/>
    </source>
</evidence>
<dbReference type="Gene3D" id="1.10.10.10">
    <property type="entry name" value="Winged helix-like DNA-binding domain superfamily/Winged helix DNA-binding domain"/>
    <property type="match status" value="1"/>
</dbReference>
<keyword evidence="7" id="KW-1185">Reference proteome</keyword>
<keyword evidence="2" id="KW-0238">DNA-binding</keyword>
<protein>
    <recommendedName>
        <fullName evidence="5">HTH luxR-type domain-containing protein</fullName>
    </recommendedName>
</protein>
<dbReference type="Pfam" id="PF00196">
    <property type="entry name" value="GerE"/>
    <property type="match status" value="1"/>
</dbReference>
<feature type="domain" description="HTH luxR-type" evidence="5">
    <location>
        <begin position="768"/>
        <end position="831"/>
    </location>
</feature>
<dbReference type="InterPro" id="IPR036388">
    <property type="entry name" value="WH-like_DNA-bd_sf"/>
</dbReference>
<evidence type="ECO:0000313" key="7">
    <source>
        <dbReference type="Proteomes" id="UP000008281"/>
    </source>
</evidence>
<evidence type="ECO:0000256" key="4">
    <source>
        <dbReference type="SAM" id="MobiDB-lite"/>
    </source>
</evidence>
<dbReference type="PROSITE" id="PS50043">
    <property type="entry name" value="HTH_LUXR_2"/>
    <property type="match status" value="1"/>
</dbReference>
<keyword evidence="3" id="KW-0804">Transcription</keyword>
<sequence length="831" mass="90049">MGESGGNVFLYRTELAGARAALRAGKNIRIRGTRQSGMSTLLREITLDSEAAGLEVIEVRGDHLAQHQPGRVLEEVRAALGLHRRSRHLGESIDEVAQELSPESVLCIDDPHLADAQSLRTLHVIRCRLGLRTVIAERIGEDRDSDFPPVWPETTIELAPMDLATTGAVMRDILGGPILPGSVVRVYGKTGGVVGTTVALVESARDRGLLRLHNGVWKAQGRSLWSADLLPFVDSLLLGCSDELKALLWQLSRTGPQSLDALVDTVPMVALEEGINRGLISPVRGQSGMRYQVWPSIYVERFRHSPTYGIHGSAPGVSRPSLPGSFSPARGNNVATLARAFSEHSSLVLGELYEAWEKTRGPVPAAKYLDEALGIDSESERIERVMNETRATLRSPSVEELGFVIHLATWALVEREDAVAAREHLDTLAMFSPQLSGSVESIWAMLGALHGDGAPSENFSEHQDPFGFSVAARAAGALMRGSLSAARSALAEMAAHPWLRDIYVYLQAAALLLSGDPIRALDFISEEREAAIASFDRQMFATLSYAAAVIHFYMGDARAANTAVEEGLVVGRPGLAMTPVYAAMLNFEAMAAHFRGQKTIRDDLIQSAAHLSAATGPFLGAGVDAIEIIASAEQSLKTVDAERDLALVDAIQVRCEQGYIIGAVQLAMAILVLDFSKETAGALIEAEKRTEETIYRRPASLVAALVAEDISLIAQILAEEPTHHDRNLRTRLVTAAARRANKEGRGEIARKLFSITEPTHAGDQKSGVSEGQSPLSKREAEVARLAVTMSNPEIAMRLGLSRRTVENHVANALRKTSLRNRRELAEFVEQN</sequence>
<keyword evidence="1" id="KW-0805">Transcription regulation</keyword>
<reference evidence="6" key="1">
    <citation type="submission" date="2007-07" db="EMBL/GenBank/DDBJ databases">
        <title>PCAP assembly of the Caenorhabditis remanei genome.</title>
        <authorList>
            <consortium name="The Caenorhabditis remanei Sequencing Consortium"/>
            <person name="Wilson R.K."/>
        </authorList>
    </citation>
    <scope>NUCLEOTIDE SEQUENCE [LARGE SCALE GENOMIC DNA]</scope>
    <source>
        <strain evidence="6">PB4641</strain>
    </source>
</reference>
<dbReference type="CDD" id="cd06170">
    <property type="entry name" value="LuxR_C_like"/>
    <property type="match status" value="1"/>
</dbReference>